<reference evidence="1" key="1">
    <citation type="journal article" date="2016" name="Nat. Genet.">
        <title>A high-quality carrot genome assembly provides new insights into carotenoid accumulation and asterid genome evolution.</title>
        <authorList>
            <person name="Iorizzo M."/>
            <person name="Ellison S."/>
            <person name="Senalik D."/>
            <person name="Zeng P."/>
            <person name="Satapoomin P."/>
            <person name="Huang J."/>
            <person name="Bowman M."/>
            <person name="Iovene M."/>
            <person name="Sanseverino W."/>
            <person name="Cavagnaro P."/>
            <person name="Yildiz M."/>
            <person name="Macko-Podgorni A."/>
            <person name="Moranska E."/>
            <person name="Grzebelus E."/>
            <person name="Grzebelus D."/>
            <person name="Ashrafi H."/>
            <person name="Zheng Z."/>
            <person name="Cheng S."/>
            <person name="Spooner D."/>
            <person name="Van Deynze A."/>
            <person name="Simon P."/>
        </authorList>
    </citation>
    <scope>NUCLEOTIDE SEQUENCE [LARGE SCALE GENOMIC DNA]</scope>
    <source>
        <tissue evidence="1">Leaf</tissue>
    </source>
</reference>
<dbReference type="EMBL" id="LNRQ01000009">
    <property type="protein sequence ID" value="KZM83200.1"/>
    <property type="molecule type" value="Genomic_DNA"/>
</dbReference>
<dbReference type="AlphaFoldDB" id="A0A175YIY1"/>
<dbReference type="EMBL" id="CP093351">
    <property type="protein sequence ID" value="WOH16194.1"/>
    <property type="molecule type" value="Genomic_DNA"/>
</dbReference>
<gene>
    <name evidence="1" type="ORF">DCAR_030769</name>
    <name evidence="2" type="ORF">DCAR_0935743</name>
</gene>
<evidence type="ECO:0000313" key="3">
    <source>
        <dbReference type="Proteomes" id="UP000077755"/>
    </source>
</evidence>
<organism evidence="1">
    <name type="scientific">Daucus carota subsp. sativus</name>
    <name type="common">Carrot</name>
    <dbReference type="NCBI Taxonomy" id="79200"/>
    <lineage>
        <taxon>Eukaryota</taxon>
        <taxon>Viridiplantae</taxon>
        <taxon>Streptophyta</taxon>
        <taxon>Embryophyta</taxon>
        <taxon>Tracheophyta</taxon>
        <taxon>Spermatophyta</taxon>
        <taxon>Magnoliopsida</taxon>
        <taxon>eudicotyledons</taxon>
        <taxon>Gunneridae</taxon>
        <taxon>Pentapetalae</taxon>
        <taxon>asterids</taxon>
        <taxon>campanulids</taxon>
        <taxon>Apiales</taxon>
        <taxon>Apiaceae</taxon>
        <taxon>Apioideae</taxon>
        <taxon>Scandiceae</taxon>
        <taxon>Daucinae</taxon>
        <taxon>Daucus</taxon>
        <taxon>Daucus sect. Daucus</taxon>
    </lineage>
</organism>
<proteinExistence type="predicted"/>
<accession>A0A175YIY1</accession>
<protein>
    <submittedName>
        <fullName evidence="1">Uncharacterized protein</fullName>
    </submittedName>
</protein>
<sequence length="92" mass="10316">MAVNGGLTETCGLSGIGYPDEMKDGWEYERGSSYFQLLSWNVRLKVCFWCYKGPLRRAQIQARQGSGESFRAVSPGLTYDQLCIGDLLLARE</sequence>
<keyword evidence="3" id="KW-1185">Reference proteome</keyword>
<dbReference type="Proteomes" id="UP000077755">
    <property type="component" value="Chromosome 9"/>
</dbReference>
<evidence type="ECO:0000313" key="1">
    <source>
        <dbReference type="EMBL" id="KZM83200.1"/>
    </source>
</evidence>
<dbReference type="Gramene" id="KZM83200">
    <property type="protein sequence ID" value="KZM83200"/>
    <property type="gene ID" value="DCAR_030769"/>
</dbReference>
<evidence type="ECO:0000313" key="2">
    <source>
        <dbReference type="EMBL" id="WOH16194.1"/>
    </source>
</evidence>
<reference evidence="2" key="2">
    <citation type="submission" date="2022-03" db="EMBL/GenBank/DDBJ databases">
        <title>Draft title - Genomic analysis of global carrot germplasm unveils the trajectory of domestication and the origin of high carotenoid orange carrot.</title>
        <authorList>
            <person name="Iorizzo M."/>
            <person name="Ellison S."/>
            <person name="Senalik D."/>
            <person name="Macko-Podgorni A."/>
            <person name="Grzebelus D."/>
            <person name="Bostan H."/>
            <person name="Rolling W."/>
            <person name="Curaba J."/>
            <person name="Simon P."/>
        </authorList>
    </citation>
    <scope>NUCLEOTIDE SEQUENCE</scope>
    <source>
        <tissue evidence="2">Leaf</tissue>
    </source>
</reference>
<name>A0A175YIY1_DAUCS</name>